<keyword evidence="2" id="KW-1185">Reference proteome</keyword>
<reference evidence="2" key="1">
    <citation type="submission" date="2016-10" db="EMBL/GenBank/DDBJ databases">
        <authorList>
            <person name="Varghese N."/>
            <person name="Submissions S."/>
        </authorList>
    </citation>
    <scope>NUCLEOTIDE SEQUENCE [LARGE SCALE GENOMIC DNA]</scope>
    <source>
        <strain evidence="2">UNC178MFTsu3.1</strain>
    </source>
</reference>
<dbReference type="STRING" id="500610.SAMN02799615_03577"/>
<dbReference type="RefSeq" id="WP_026634725.1">
    <property type="nucleotide sequence ID" value="NZ_FONH01000018.1"/>
</dbReference>
<protein>
    <submittedName>
        <fullName evidence="1">Uncharacterized protein</fullName>
    </submittedName>
</protein>
<evidence type="ECO:0000313" key="1">
    <source>
        <dbReference type="EMBL" id="SFF44220.1"/>
    </source>
</evidence>
<dbReference type="Proteomes" id="UP000199477">
    <property type="component" value="Unassembled WGS sequence"/>
</dbReference>
<organism evidence="1 2">
    <name type="scientific">Dyella marensis</name>
    <dbReference type="NCBI Taxonomy" id="500610"/>
    <lineage>
        <taxon>Bacteria</taxon>
        <taxon>Pseudomonadati</taxon>
        <taxon>Pseudomonadota</taxon>
        <taxon>Gammaproteobacteria</taxon>
        <taxon>Lysobacterales</taxon>
        <taxon>Rhodanobacteraceae</taxon>
        <taxon>Dyella</taxon>
    </lineage>
</organism>
<sequence length="695" mass="74217">MAKSDLPSITLRVAAEFLKAESTDKRPAVAAYAYSDGGHLLAYSPLGEKGETKLELPASREASAVRVVLGPAPEEKEPPALDELLRRGAIERHLTLRPGDAAPDLRIPVFPDVWRYWLLGLCLVKGTVLKRVLRNGVSVDFPVCHATVEIYEVDPLWIVLPKLPPYVIDHLRDILAGKLPPQPLPGPGPAEAEINAHQVDAASLDALHAAAGNQKLRFAAMSGSAQMFQQALVEHAPLIRPILCWLYPRFVTMQLIGTAATDECGHFARFIFKGFHNPDQPDLYFKVKQRLFGFFEVTLYAPTPIACHTWWDYPCGTEVTLHVSNPLAMTCKPCAPVIAGNNWVLFTAIGNHSLDDIRGAATTLSGSSHAGNVGLTGGGAPWGGVLMPRLDFDNALRDSLGVKYYRLSWKRDGEPDSQYKPLNAAISRHYAQMIASDLVLTAYSLGPQVVGAQGNLFEIPPAVPPVGQWTVADAVEDTANGKFDTTTAMGGAPILDGLVQLRLELFDAAGAAVNIGALGIDYYVPTYVDGGGNIHTTKASDPLLGLGAGLVQGNAMVLTLHVNNEHCSAHIGAPMVGGTGADDCCGVLGYHTDSDNVTMPWQASHPHGFATYGFLVKRGARDVLSDSGAVGGGSFSQTRTVGDLMTTNPAPGCTGGCTVAGFTENLSVYAMATNGWGRLSNYDGWDARAFVLSHL</sequence>
<dbReference type="AlphaFoldDB" id="A0A1I2IR88"/>
<gene>
    <name evidence="1" type="ORF">SAMN02799615_03577</name>
</gene>
<dbReference type="EMBL" id="FONH01000018">
    <property type="protein sequence ID" value="SFF44220.1"/>
    <property type="molecule type" value="Genomic_DNA"/>
</dbReference>
<proteinExistence type="predicted"/>
<evidence type="ECO:0000313" key="2">
    <source>
        <dbReference type="Proteomes" id="UP000199477"/>
    </source>
</evidence>
<name>A0A1I2IR88_9GAMM</name>
<accession>A0A1I2IR88</accession>